<accession>A0ACC2TMT2</accession>
<name>A0ACC2TMT2_9FUNG</name>
<sequence length="144" mass="16287">MFAALYESFTNKGNYFVYSDAINFLNYLKGKKPNIKLVVISYMDERLEPLLESLGISHYFSSICSSRVIGVLKPNSYIFHAACRKEGVDSSQALHIGDDYSRDYLAAIQAGYQAYLLNRSLLSVPERDKNFCISSLDQLTDSML</sequence>
<proteinExistence type="predicted"/>
<reference evidence="1" key="1">
    <citation type="submission" date="2022-04" db="EMBL/GenBank/DDBJ databases">
        <title>Genome of the entomopathogenic fungus Entomophthora muscae.</title>
        <authorList>
            <person name="Elya C."/>
            <person name="Lovett B.R."/>
            <person name="Lee E."/>
            <person name="Macias A.M."/>
            <person name="Hajek A.E."/>
            <person name="De Bivort B.L."/>
            <person name="Kasson M.T."/>
            <person name="De Fine Licht H.H."/>
            <person name="Stajich J.E."/>
        </authorList>
    </citation>
    <scope>NUCLEOTIDE SEQUENCE</scope>
    <source>
        <strain evidence="1">Berkeley</strain>
    </source>
</reference>
<comment type="caution">
    <text evidence="1">The sequence shown here is derived from an EMBL/GenBank/DDBJ whole genome shotgun (WGS) entry which is preliminary data.</text>
</comment>
<keyword evidence="2" id="KW-1185">Reference proteome</keyword>
<evidence type="ECO:0000313" key="1">
    <source>
        <dbReference type="EMBL" id="KAJ9075843.1"/>
    </source>
</evidence>
<dbReference type="Proteomes" id="UP001165960">
    <property type="component" value="Unassembled WGS sequence"/>
</dbReference>
<organism evidence="1 2">
    <name type="scientific">Entomophthora muscae</name>
    <dbReference type="NCBI Taxonomy" id="34485"/>
    <lineage>
        <taxon>Eukaryota</taxon>
        <taxon>Fungi</taxon>
        <taxon>Fungi incertae sedis</taxon>
        <taxon>Zoopagomycota</taxon>
        <taxon>Entomophthoromycotina</taxon>
        <taxon>Entomophthoromycetes</taxon>
        <taxon>Entomophthorales</taxon>
        <taxon>Entomophthoraceae</taxon>
        <taxon>Entomophthora</taxon>
    </lineage>
</organism>
<evidence type="ECO:0000313" key="2">
    <source>
        <dbReference type="Proteomes" id="UP001165960"/>
    </source>
</evidence>
<gene>
    <name evidence="1" type="ORF">DSO57_1031783</name>
</gene>
<dbReference type="EMBL" id="QTSX02002361">
    <property type="protein sequence ID" value="KAJ9075843.1"/>
    <property type="molecule type" value="Genomic_DNA"/>
</dbReference>
<protein>
    <submittedName>
        <fullName evidence="1">Uncharacterized protein</fullName>
    </submittedName>
</protein>